<dbReference type="InterPro" id="IPR043502">
    <property type="entry name" value="DNA/RNA_pol_sf"/>
</dbReference>
<feature type="domain" description="DNA-directed DNA polymerase family B exonuclease" evidence="15">
    <location>
        <begin position="462"/>
        <end position="706"/>
    </location>
</feature>
<evidence type="ECO:0000256" key="1">
    <source>
        <dbReference type="ARBA" id="ARBA00004123"/>
    </source>
</evidence>
<comment type="similarity">
    <text evidence="2 12">Belongs to the DNA polymerase type-B family.</text>
</comment>
<dbReference type="GO" id="GO:0003887">
    <property type="term" value="F:DNA-directed DNA polymerase activity"/>
    <property type="evidence" value="ECO:0007669"/>
    <property type="project" value="UniProtKB-KW"/>
</dbReference>
<evidence type="ECO:0000256" key="9">
    <source>
        <dbReference type="ARBA" id="ARBA00022932"/>
    </source>
</evidence>
<keyword evidence="9 12" id="KW-0239">DNA-directed DNA polymerase</keyword>
<evidence type="ECO:0000256" key="12">
    <source>
        <dbReference type="RuleBase" id="RU000442"/>
    </source>
</evidence>
<dbReference type="SUPFAM" id="SSF53098">
    <property type="entry name" value="Ribonuclease H-like"/>
    <property type="match status" value="1"/>
</dbReference>
<dbReference type="InterPro" id="IPR024647">
    <property type="entry name" value="DNA_pol_a_cat_su_N"/>
</dbReference>
<keyword evidence="6" id="KW-0479">Metal-binding</keyword>
<dbReference type="InterPro" id="IPR036397">
    <property type="entry name" value="RNaseH_sf"/>
</dbReference>
<dbReference type="NCBIfam" id="TIGR00592">
    <property type="entry name" value="pol2"/>
    <property type="match status" value="1"/>
</dbReference>
<dbReference type="InterPro" id="IPR017964">
    <property type="entry name" value="DNA-dir_DNA_pol_B_CS"/>
</dbReference>
<dbReference type="GO" id="GO:0006278">
    <property type="term" value="P:RNA-templated DNA biosynthetic process"/>
    <property type="evidence" value="ECO:0007669"/>
    <property type="project" value="EnsemblFungi"/>
</dbReference>
<feature type="region of interest" description="Disordered" evidence="13">
    <location>
        <begin position="280"/>
        <end position="311"/>
    </location>
</feature>
<feature type="compositionally biased region" description="Acidic residues" evidence="13">
    <location>
        <begin position="24"/>
        <end position="37"/>
    </location>
</feature>
<feature type="compositionally biased region" description="Basic and acidic residues" evidence="13">
    <location>
        <begin position="1"/>
        <end position="14"/>
    </location>
</feature>
<protein>
    <recommendedName>
        <fullName evidence="12">DNA polymerase</fullName>
        <ecNumber evidence="12">2.7.7.7</ecNumber>
    </recommendedName>
</protein>
<dbReference type="CDD" id="cd05776">
    <property type="entry name" value="DNA_polB_alpha_exo"/>
    <property type="match status" value="1"/>
</dbReference>
<keyword evidence="10 12" id="KW-0238">DNA-binding</keyword>
<feature type="domain" description="DNA-directed DNA polymerase family B multifunctional" evidence="14">
    <location>
        <begin position="772"/>
        <end position="1216"/>
    </location>
</feature>
<dbReference type="RefSeq" id="XP_022456348.1">
    <property type="nucleotide sequence ID" value="XM_022604818.1"/>
</dbReference>
<dbReference type="PANTHER" id="PTHR45861">
    <property type="entry name" value="DNA POLYMERASE ALPHA CATALYTIC SUBUNIT"/>
    <property type="match status" value="1"/>
</dbReference>
<evidence type="ECO:0000256" key="7">
    <source>
        <dbReference type="ARBA" id="ARBA00022771"/>
    </source>
</evidence>
<dbReference type="Gene3D" id="3.90.1600.10">
    <property type="entry name" value="Palm domain of DNA polymerase"/>
    <property type="match status" value="2"/>
</dbReference>
<dbReference type="STRING" id="1382522.W6MFH0"/>
<evidence type="ECO:0000259" key="14">
    <source>
        <dbReference type="Pfam" id="PF00136"/>
    </source>
</evidence>
<accession>W6MFH0</accession>
<evidence type="ECO:0000256" key="8">
    <source>
        <dbReference type="ARBA" id="ARBA00022833"/>
    </source>
</evidence>
<dbReference type="GO" id="GO:0006302">
    <property type="term" value="P:double-strand break repair"/>
    <property type="evidence" value="ECO:0007669"/>
    <property type="project" value="EnsemblFungi"/>
</dbReference>
<feature type="compositionally biased region" description="Basic residues" evidence="13">
    <location>
        <begin position="93"/>
        <end position="102"/>
    </location>
</feature>
<proteinExistence type="inferred from homology"/>
<feature type="region of interest" description="Disordered" evidence="13">
    <location>
        <begin position="59"/>
        <end position="122"/>
    </location>
</feature>
<dbReference type="FunFam" id="3.30.420.10:FF:000036">
    <property type="entry name" value="DNA polymerase"/>
    <property type="match status" value="1"/>
</dbReference>
<keyword evidence="11" id="KW-0539">Nucleus</keyword>
<dbReference type="FunFam" id="1.10.132.60:FF:000004">
    <property type="entry name" value="DNA polymerase"/>
    <property type="match status" value="1"/>
</dbReference>
<evidence type="ECO:0000256" key="5">
    <source>
        <dbReference type="ARBA" id="ARBA00022705"/>
    </source>
</evidence>
<dbReference type="PRINTS" id="PR00106">
    <property type="entry name" value="DNAPOLB"/>
</dbReference>
<name>W6MFH0_9ASCO</name>
<dbReference type="Pfam" id="PF08996">
    <property type="entry name" value="zf-DNA_Pol"/>
    <property type="match status" value="1"/>
</dbReference>
<dbReference type="PANTHER" id="PTHR45861:SF1">
    <property type="entry name" value="DNA POLYMERASE ALPHA CATALYTIC SUBUNIT"/>
    <property type="match status" value="1"/>
</dbReference>
<dbReference type="HOGENOM" id="CLU_001718_1_0_1"/>
<keyword evidence="5 12" id="KW-0235">DNA replication</keyword>
<reference evidence="18" key="1">
    <citation type="submission" date="2013-12" db="EMBL/GenBank/DDBJ databases">
        <authorList>
            <person name="Genoscope - CEA"/>
        </authorList>
    </citation>
    <scope>NUCLEOTIDE SEQUENCE</scope>
    <source>
        <strain evidence="18">CBS 1993</strain>
    </source>
</reference>
<keyword evidence="3 12" id="KW-0808">Transferase</keyword>
<dbReference type="CDD" id="cd05532">
    <property type="entry name" value="POLBc_alpha"/>
    <property type="match status" value="1"/>
</dbReference>
<evidence type="ECO:0000259" key="15">
    <source>
        <dbReference type="Pfam" id="PF03104"/>
    </source>
</evidence>
<evidence type="ECO:0000256" key="3">
    <source>
        <dbReference type="ARBA" id="ARBA00022679"/>
    </source>
</evidence>
<dbReference type="EMBL" id="HG793125">
    <property type="protein sequence ID" value="CDK24331.1"/>
    <property type="molecule type" value="Genomic_DNA"/>
</dbReference>
<dbReference type="InterPro" id="IPR012337">
    <property type="entry name" value="RNaseH-like_sf"/>
</dbReference>
<dbReference type="Pfam" id="PF12254">
    <property type="entry name" value="DNA_pol_alpha_N"/>
    <property type="match status" value="1"/>
</dbReference>
<dbReference type="Pfam" id="PF03104">
    <property type="entry name" value="DNA_pol_B_exo1"/>
    <property type="match status" value="1"/>
</dbReference>
<organism evidence="18 19">
    <name type="scientific">Kuraishia capsulata CBS 1993</name>
    <dbReference type="NCBI Taxonomy" id="1382522"/>
    <lineage>
        <taxon>Eukaryota</taxon>
        <taxon>Fungi</taxon>
        <taxon>Dikarya</taxon>
        <taxon>Ascomycota</taxon>
        <taxon>Saccharomycotina</taxon>
        <taxon>Pichiomycetes</taxon>
        <taxon>Pichiales</taxon>
        <taxon>Pichiaceae</taxon>
        <taxon>Kuraishia</taxon>
    </lineage>
</organism>
<dbReference type="GO" id="GO:0006273">
    <property type="term" value="P:lagging strand elongation"/>
    <property type="evidence" value="ECO:0007669"/>
    <property type="project" value="TreeGrafter"/>
</dbReference>
<dbReference type="Gene3D" id="1.10.3200.20">
    <property type="entry name" value="DNA Polymerase alpha, zinc finger"/>
    <property type="match status" value="1"/>
</dbReference>
<feature type="compositionally biased region" description="Low complexity" evidence="13">
    <location>
        <begin position="164"/>
        <end position="175"/>
    </location>
</feature>
<dbReference type="Pfam" id="PF00136">
    <property type="entry name" value="DNA_pol_B"/>
    <property type="match status" value="1"/>
</dbReference>
<feature type="compositionally biased region" description="Low complexity" evidence="13">
    <location>
        <begin position="287"/>
        <end position="297"/>
    </location>
</feature>
<dbReference type="GO" id="GO:0006272">
    <property type="term" value="P:leading strand elongation"/>
    <property type="evidence" value="ECO:0007669"/>
    <property type="project" value="TreeGrafter"/>
</dbReference>
<dbReference type="InterPro" id="IPR042087">
    <property type="entry name" value="DNA_pol_B_thumb"/>
</dbReference>
<evidence type="ECO:0000256" key="11">
    <source>
        <dbReference type="ARBA" id="ARBA00023242"/>
    </source>
</evidence>
<evidence type="ECO:0000259" key="17">
    <source>
        <dbReference type="Pfam" id="PF12254"/>
    </source>
</evidence>
<dbReference type="InterPro" id="IPR023211">
    <property type="entry name" value="DNA_pol_palm_dom_sf"/>
</dbReference>
<comment type="catalytic activity">
    <reaction evidence="12">
        <text>DNA(n) + a 2'-deoxyribonucleoside 5'-triphosphate = DNA(n+1) + diphosphate</text>
        <dbReference type="Rhea" id="RHEA:22508"/>
        <dbReference type="Rhea" id="RHEA-COMP:17339"/>
        <dbReference type="Rhea" id="RHEA-COMP:17340"/>
        <dbReference type="ChEBI" id="CHEBI:33019"/>
        <dbReference type="ChEBI" id="CHEBI:61560"/>
        <dbReference type="ChEBI" id="CHEBI:173112"/>
        <dbReference type="EC" id="2.7.7.7"/>
    </reaction>
</comment>
<feature type="domain" description="DNA polymerase alpha catalytic subunit N-terminal" evidence="17">
    <location>
        <begin position="7"/>
        <end position="74"/>
    </location>
</feature>
<evidence type="ECO:0000256" key="10">
    <source>
        <dbReference type="ARBA" id="ARBA00023125"/>
    </source>
</evidence>
<feature type="region of interest" description="Disordered" evidence="13">
    <location>
        <begin position="138"/>
        <end position="260"/>
    </location>
</feature>
<keyword evidence="7" id="KW-0863">Zinc-finger</keyword>
<gene>
    <name evidence="18" type="ORF">KUCA_T00000291001</name>
</gene>
<dbReference type="SMART" id="SM00486">
    <property type="entry name" value="POLBc"/>
    <property type="match status" value="1"/>
</dbReference>
<evidence type="ECO:0000259" key="16">
    <source>
        <dbReference type="Pfam" id="PF08996"/>
    </source>
</evidence>
<dbReference type="EC" id="2.7.7.7" evidence="12"/>
<feature type="compositionally biased region" description="Polar residues" evidence="13">
    <location>
        <begin position="138"/>
        <end position="150"/>
    </location>
</feature>
<evidence type="ECO:0000256" key="6">
    <source>
        <dbReference type="ARBA" id="ARBA00022723"/>
    </source>
</evidence>
<feature type="compositionally biased region" description="Acidic residues" evidence="13">
    <location>
        <begin position="189"/>
        <end position="198"/>
    </location>
</feature>
<comment type="subcellular location">
    <subcellularLocation>
        <location evidence="1">Nucleus</location>
    </subcellularLocation>
</comment>
<dbReference type="GO" id="GO:0000731">
    <property type="term" value="P:DNA synthesis involved in DNA repair"/>
    <property type="evidence" value="ECO:0007669"/>
    <property type="project" value="EnsemblFungi"/>
</dbReference>
<dbReference type="InterPro" id="IPR038256">
    <property type="entry name" value="Pol_alpha_znc_sf"/>
</dbReference>
<dbReference type="GO" id="GO:0003688">
    <property type="term" value="F:DNA replication origin binding"/>
    <property type="evidence" value="ECO:0007669"/>
    <property type="project" value="TreeGrafter"/>
</dbReference>
<dbReference type="Gene3D" id="3.30.420.10">
    <property type="entry name" value="Ribonuclease H-like superfamily/Ribonuclease H"/>
    <property type="match status" value="1"/>
</dbReference>
<reference evidence="18" key="2">
    <citation type="submission" date="2014-02" db="EMBL/GenBank/DDBJ databases">
        <title>Complete DNA sequence of /Kuraishia capsulata/ illustrates novel genomic features among budding yeasts (/Saccharomycotina/).</title>
        <authorList>
            <person name="Morales L."/>
            <person name="Noel B."/>
            <person name="Porcel B."/>
            <person name="Marcet-Houben M."/>
            <person name="Hullo M-F."/>
            <person name="Sacerdot C."/>
            <person name="Tekaia F."/>
            <person name="Leh-Louis V."/>
            <person name="Despons L."/>
            <person name="Khanna V."/>
            <person name="Aury J-M."/>
            <person name="Barbe V."/>
            <person name="Couloux A."/>
            <person name="Labadie K."/>
            <person name="Pelletier E."/>
            <person name="Souciet J-L."/>
            <person name="Boekhout T."/>
            <person name="Gabaldon T."/>
            <person name="Wincker P."/>
            <person name="Dujon B."/>
        </authorList>
    </citation>
    <scope>NUCLEOTIDE SEQUENCE</scope>
    <source>
        <strain evidence="18">CBS 1993</strain>
    </source>
</reference>
<dbReference type="Proteomes" id="UP000019384">
    <property type="component" value="Unassembled WGS sequence"/>
</dbReference>
<dbReference type="GO" id="GO:0003697">
    <property type="term" value="F:single-stranded DNA binding"/>
    <property type="evidence" value="ECO:0007669"/>
    <property type="project" value="TreeGrafter"/>
</dbReference>
<evidence type="ECO:0000256" key="2">
    <source>
        <dbReference type="ARBA" id="ARBA00005755"/>
    </source>
</evidence>
<dbReference type="InterPro" id="IPR015088">
    <property type="entry name" value="Znf_DNA-dir_DNA_pol_B_alpha"/>
</dbReference>
<dbReference type="InterPro" id="IPR045846">
    <property type="entry name" value="POLBc_alpha"/>
</dbReference>
<dbReference type="FunFam" id="1.10.3200.20:FF:000002">
    <property type="entry name" value="DNA polymerase"/>
    <property type="match status" value="1"/>
</dbReference>
<dbReference type="InterPro" id="IPR006172">
    <property type="entry name" value="DNA-dir_DNA_pol_B"/>
</dbReference>
<feature type="region of interest" description="Disordered" evidence="13">
    <location>
        <begin position="1"/>
        <end position="37"/>
    </location>
</feature>
<dbReference type="GO" id="GO:0008270">
    <property type="term" value="F:zinc ion binding"/>
    <property type="evidence" value="ECO:0007669"/>
    <property type="project" value="UniProtKB-KW"/>
</dbReference>
<dbReference type="Gene3D" id="1.10.132.60">
    <property type="entry name" value="DNA polymerase family B, C-terminal domain"/>
    <property type="match status" value="1"/>
</dbReference>
<keyword evidence="19" id="KW-1185">Reference proteome</keyword>
<feature type="compositionally biased region" description="Basic and acidic residues" evidence="13">
    <location>
        <begin position="113"/>
        <end position="122"/>
    </location>
</feature>
<dbReference type="FunFam" id="3.30.70.2820:FF:000001">
    <property type="entry name" value="DNA polymerase"/>
    <property type="match status" value="1"/>
</dbReference>
<dbReference type="GO" id="GO:0000166">
    <property type="term" value="F:nucleotide binding"/>
    <property type="evidence" value="ECO:0007669"/>
    <property type="project" value="InterPro"/>
</dbReference>
<dbReference type="PROSITE" id="PS00116">
    <property type="entry name" value="DNA_POLYMERASE_B"/>
    <property type="match status" value="1"/>
</dbReference>
<sequence length="1460" mass="163022">MGRADKLARLREARAAGSSRQVVEESDNDSQVDIYEEVDEDEYRKHKRDQLLQDDFIVDDNGEGYVETGADEWDNRNEYVSEDDDADTSTSKKEKKKPKVRKTASINSFFKPDTTDKKPKKVLDKGLVDDILDSFEVSASSSKKVSTPFGSLSRKDPFSSVRKPGSSPFGSSPSFTSKANLVKSRLALADDDEEDDDLGSASKRQKLSSDIDEPPTNDSIDYSISSPSKPQESAADISSPIKRVKAEESDSDEEVVVSRKSRIVTSKITKEVNLTATKEVKPKVEASSSPFRSANSSYTMSSSPAKSDSKLEADAFGDGSSLKMFWLDYAEVDGSLLLFGKAETSSGELASCMVQVNGMYRELYFLPRKFRRVSDDDEGSDEEETEDVPVTPQDVADEITPLLLQKYGISQLKYKAEHMKYAFELPGVPAEADYLKLLLPYKTPGSSGEQIPADLEGDTFNHVFGGNSSLFENFVVQRNVMGPCWLEIKNPEFDSIRNTSHCKVEVAVSAANKITPLSSQPAPPNLTLMGLSTQSVLNPKTNKQELVSISLATFNSVPQDIPYDNAPDSVITLVRPVGASTFPPGLTQTAQKDDFVLRTFPNEKTMLNYFCALVTRADPDVFVGHRLENISLDLLVHRLHEHKITTWSALGRRSRKAWPDRFGRIGGSGNNAFLIREVFHGRLLCDIANEMGQSLTGKCQSWDLPEMFQVVCRKKHTALEINYSKPQYSESADVFLSALKENAANVLITTEVAFRMQILSLSKQLTNLAGNAWAATLGGTRAGRNEFILLHEFSRKGYIVPDKEFKKQRPQAPVNADAEDDEAHQTTNKKARFQGGLVFEPEKGLHTNYVLVMDFNSLYPSIIQEFNICFTTVARSKEDEDVLPEVPEESTDQGVLPRLLAALVNRRREVKKLLKDPRATAVEKAQYDIKQQALKLTANSMYGCLGYVNSRFYAKPLAMLVTNKGREILMNTRQLAEGLGLRVVYGDTDSVMIDTGCKSYKEAVEIGEDFKIKVNERYRLLEIDIDNIFKKLLLHAKKKYAALNAVMVGDQEKVALEVKGLDMKRREYCELSKEISTHVLNKILGDQDSETALNEVYSYLSDMATKIKEHTITTTKFTINNRLSKDPTLYNSAADSLPHVQVALRLKKQGKVVKSGTVLSFIIVEPKDDEEAKLSPAARARPLAEVLSKNSGLVPDASYYLEKQIFAPVERILERIEGNDLVRLASTLGLDSRRYEARARASTSTANNALQPFESLIPDEERFRSCQFLKIQCSCGSSFPFGGLLASNDYQVVFAGIKCNKCSQVLPRLRITSQLERIIRAHISMYYTAWLVCDDQTCGNETRQISVYGRKCVSGTGRGKGCTGIMRYKYSDKDLYNQLLYFESIFDVEKAKKNQLKPLSTGEADVENRPRQIGQSELAALAEQNVELFGTCRNVVDKYLNECGRRYVDMGSFFKFMAQP</sequence>
<dbReference type="GO" id="GO:0005658">
    <property type="term" value="C:alpha DNA polymerase:primase complex"/>
    <property type="evidence" value="ECO:0007669"/>
    <property type="project" value="EnsemblFungi"/>
</dbReference>
<dbReference type="Gene3D" id="2.40.50.730">
    <property type="match status" value="1"/>
</dbReference>
<dbReference type="InterPro" id="IPR006134">
    <property type="entry name" value="DNA-dir_DNA_pol_B_multi_dom"/>
</dbReference>
<dbReference type="InterPro" id="IPR006133">
    <property type="entry name" value="DNA-dir_DNA_pol_B_exonuc"/>
</dbReference>
<feature type="domain" description="Zinc finger DNA-directed DNA polymerase family B alpha" evidence="16">
    <location>
        <begin position="1256"/>
        <end position="1454"/>
    </location>
</feature>
<keyword evidence="4 12" id="KW-0548">Nucleotidyltransferase</keyword>
<dbReference type="GO" id="GO:0000510">
    <property type="term" value="F:H3-H4 histone complex chaperone activity"/>
    <property type="evidence" value="ECO:0007669"/>
    <property type="project" value="EnsemblFungi"/>
</dbReference>
<evidence type="ECO:0000256" key="4">
    <source>
        <dbReference type="ARBA" id="ARBA00022695"/>
    </source>
</evidence>
<evidence type="ECO:0000256" key="13">
    <source>
        <dbReference type="SAM" id="MobiDB-lite"/>
    </source>
</evidence>
<dbReference type="GO" id="GO:0006279">
    <property type="term" value="P:premeiotic DNA replication"/>
    <property type="evidence" value="ECO:0007669"/>
    <property type="project" value="EnsemblFungi"/>
</dbReference>
<evidence type="ECO:0000313" key="19">
    <source>
        <dbReference type="Proteomes" id="UP000019384"/>
    </source>
</evidence>
<dbReference type="GO" id="GO:0003682">
    <property type="term" value="F:chromatin binding"/>
    <property type="evidence" value="ECO:0007669"/>
    <property type="project" value="TreeGrafter"/>
</dbReference>
<keyword evidence="8" id="KW-0862">Zinc</keyword>
<evidence type="ECO:0000313" key="18">
    <source>
        <dbReference type="EMBL" id="CDK24331.1"/>
    </source>
</evidence>
<dbReference type="Gene3D" id="3.30.70.2820">
    <property type="match status" value="1"/>
</dbReference>
<feature type="region of interest" description="Disordered" evidence="13">
    <location>
        <begin position="805"/>
        <end position="827"/>
    </location>
</feature>
<dbReference type="OrthoDB" id="6755010at2759"/>
<dbReference type="SUPFAM" id="SSF56672">
    <property type="entry name" value="DNA/RNA polymerases"/>
    <property type="match status" value="1"/>
</dbReference>
<dbReference type="GeneID" id="34517736"/>
<feature type="compositionally biased region" description="Polar residues" evidence="13">
    <location>
        <begin position="216"/>
        <end position="231"/>
    </location>
</feature>
<dbReference type="GO" id="GO:1902975">
    <property type="term" value="P:mitotic DNA replication initiation"/>
    <property type="evidence" value="ECO:0007669"/>
    <property type="project" value="InterPro"/>
</dbReference>